<dbReference type="AlphaFoldDB" id="A0A8T2RVN0"/>
<dbReference type="PROSITE" id="PS50280">
    <property type="entry name" value="SET"/>
    <property type="match status" value="1"/>
</dbReference>
<keyword evidence="1" id="KW-0489">Methyltransferase</keyword>
<protein>
    <recommendedName>
        <fullName evidence="4">SET domain-containing protein</fullName>
    </recommendedName>
</protein>
<dbReference type="Proteomes" id="UP000825935">
    <property type="component" value="Chromosome 24"/>
</dbReference>
<keyword evidence="3" id="KW-0949">S-adenosyl-L-methionine</keyword>
<dbReference type="GO" id="GO:0016279">
    <property type="term" value="F:protein-lysine N-methyltransferase activity"/>
    <property type="evidence" value="ECO:0007669"/>
    <property type="project" value="TreeGrafter"/>
</dbReference>
<dbReference type="EMBL" id="CM035429">
    <property type="protein sequence ID" value="KAH7299687.1"/>
    <property type="molecule type" value="Genomic_DNA"/>
</dbReference>
<dbReference type="PANTHER" id="PTHR13271:SF93">
    <property type="entry name" value="SET DOMAIN-CONTAINING PROTEIN"/>
    <property type="match status" value="1"/>
</dbReference>
<dbReference type="InterPro" id="IPR050600">
    <property type="entry name" value="SETD3_SETD6_MTase"/>
</dbReference>
<sequence>MASRVFPPSTSSSVLRVPALFPSQVLSINAHGQQWPFSSVVGFKLTSPSPHRRQLLTRASLNWSLEAKSDEQFQEFTAWLKEQGFPDQVVELKQSNAGEVGCFTIKDLPPGEFAVRIPENFTVTCADVANHPVVSQLSAGRPDLIGLALWLMHERSLGEKSLWYPYIKTFPSASLSPITWSKSEQETLLKGTSLEEVVKQRCLFLDEEFDNIMEISISKSLVRDLPQGYFNKDAFRNAFSVILSRAIYLPSAKLYALVPIGDAVNLNGNCQESFDYDWEAQSVVLRLYKKCKQGEEVFASYGKNCPNFDLLMRYGFVDENNDDDFIEIEVGLVKSDPLRKLKSQILQAANFQDEQSFPLYNDRFPLQLLSYMRLARLQDPALLAKITFEKDVIVNEANEYEVLTLLLSDCRNRLSNFEQSSDENLQLLNKDTSSRERVAAKLRVCQQKILNSTMTALRNRLSPIRGIPTKGGGMKERHSDIKEMFGVIEQVASAPQKFISDIMKSKQ</sequence>
<dbReference type="InterPro" id="IPR001214">
    <property type="entry name" value="SET_dom"/>
</dbReference>
<dbReference type="PANTHER" id="PTHR13271">
    <property type="entry name" value="UNCHARACTERIZED PUTATIVE METHYLTRANSFERASE"/>
    <property type="match status" value="1"/>
</dbReference>
<evidence type="ECO:0000256" key="1">
    <source>
        <dbReference type="ARBA" id="ARBA00022603"/>
    </source>
</evidence>
<dbReference type="OrthoDB" id="341421at2759"/>
<comment type="caution">
    <text evidence="5">The sequence shown here is derived from an EMBL/GenBank/DDBJ whole genome shotgun (WGS) entry which is preliminary data.</text>
</comment>
<dbReference type="InterPro" id="IPR046341">
    <property type="entry name" value="SET_dom_sf"/>
</dbReference>
<dbReference type="OMA" id="MVPVFDM"/>
<evidence type="ECO:0000313" key="5">
    <source>
        <dbReference type="EMBL" id="KAH7299687.1"/>
    </source>
</evidence>
<dbReference type="Gene3D" id="3.90.1410.10">
    <property type="entry name" value="set domain protein methyltransferase, domain 1"/>
    <property type="match status" value="1"/>
</dbReference>
<organism evidence="5 6">
    <name type="scientific">Ceratopteris richardii</name>
    <name type="common">Triangle waterfern</name>
    <dbReference type="NCBI Taxonomy" id="49495"/>
    <lineage>
        <taxon>Eukaryota</taxon>
        <taxon>Viridiplantae</taxon>
        <taxon>Streptophyta</taxon>
        <taxon>Embryophyta</taxon>
        <taxon>Tracheophyta</taxon>
        <taxon>Polypodiopsida</taxon>
        <taxon>Polypodiidae</taxon>
        <taxon>Polypodiales</taxon>
        <taxon>Pteridineae</taxon>
        <taxon>Pteridaceae</taxon>
        <taxon>Parkerioideae</taxon>
        <taxon>Ceratopteris</taxon>
    </lineage>
</organism>
<dbReference type="SUPFAM" id="SSF81822">
    <property type="entry name" value="RuBisCo LSMT C-terminal, substrate-binding domain"/>
    <property type="match status" value="1"/>
</dbReference>
<dbReference type="Gene3D" id="3.90.1420.10">
    <property type="entry name" value="Rubisco LSMT, substrate-binding domain"/>
    <property type="match status" value="1"/>
</dbReference>
<reference evidence="5" key="1">
    <citation type="submission" date="2021-08" db="EMBL/GenBank/DDBJ databases">
        <title>WGS assembly of Ceratopteris richardii.</title>
        <authorList>
            <person name="Marchant D.B."/>
            <person name="Chen G."/>
            <person name="Jenkins J."/>
            <person name="Shu S."/>
            <person name="Leebens-Mack J."/>
            <person name="Grimwood J."/>
            <person name="Schmutz J."/>
            <person name="Soltis P."/>
            <person name="Soltis D."/>
            <person name="Chen Z.-H."/>
        </authorList>
    </citation>
    <scope>NUCLEOTIDE SEQUENCE</scope>
    <source>
        <strain evidence="5">Whitten #5841</strain>
        <tissue evidence="5">Leaf</tissue>
    </source>
</reference>
<dbReference type="GO" id="GO:0032259">
    <property type="term" value="P:methylation"/>
    <property type="evidence" value="ECO:0007669"/>
    <property type="project" value="UniProtKB-KW"/>
</dbReference>
<dbReference type="InterPro" id="IPR036464">
    <property type="entry name" value="Rubisco_LSMT_subst-bd_sf"/>
</dbReference>
<accession>A0A8T2RVN0</accession>
<dbReference type="SUPFAM" id="SSF82199">
    <property type="entry name" value="SET domain"/>
    <property type="match status" value="1"/>
</dbReference>
<evidence type="ECO:0000259" key="4">
    <source>
        <dbReference type="PROSITE" id="PS50280"/>
    </source>
</evidence>
<dbReference type="InterPro" id="IPR015353">
    <property type="entry name" value="Rubisco_LSMT_subst-bd"/>
</dbReference>
<evidence type="ECO:0000256" key="2">
    <source>
        <dbReference type="ARBA" id="ARBA00022679"/>
    </source>
</evidence>
<feature type="domain" description="SET" evidence="4">
    <location>
        <begin position="88"/>
        <end position="302"/>
    </location>
</feature>
<keyword evidence="6" id="KW-1185">Reference proteome</keyword>
<name>A0A8T2RVN0_CERRI</name>
<evidence type="ECO:0000256" key="3">
    <source>
        <dbReference type="ARBA" id="ARBA00022691"/>
    </source>
</evidence>
<proteinExistence type="predicted"/>
<keyword evidence="2" id="KW-0808">Transferase</keyword>
<evidence type="ECO:0000313" key="6">
    <source>
        <dbReference type="Proteomes" id="UP000825935"/>
    </source>
</evidence>
<gene>
    <name evidence="5" type="ORF">KP509_24G024400</name>
</gene>
<dbReference type="Pfam" id="PF09273">
    <property type="entry name" value="Rubis-subs-bind"/>
    <property type="match status" value="1"/>
</dbReference>